<evidence type="ECO:0000313" key="1">
    <source>
        <dbReference type="EMBL" id="QDV87337.1"/>
    </source>
</evidence>
<proteinExistence type="predicted"/>
<organism evidence="1 2">
    <name type="scientific">Stieleria magnilauensis</name>
    <dbReference type="NCBI Taxonomy" id="2527963"/>
    <lineage>
        <taxon>Bacteria</taxon>
        <taxon>Pseudomonadati</taxon>
        <taxon>Planctomycetota</taxon>
        <taxon>Planctomycetia</taxon>
        <taxon>Pirellulales</taxon>
        <taxon>Pirellulaceae</taxon>
        <taxon>Stieleria</taxon>
    </lineage>
</organism>
<dbReference type="Proteomes" id="UP000318081">
    <property type="component" value="Chromosome"/>
</dbReference>
<gene>
    <name evidence="1" type="ORF">TBK1r_63670</name>
</gene>
<reference evidence="1 2" key="1">
    <citation type="submission" date="2019-02" db="EMBL/GenBank/DDBJ databases">
        <title>Deep-cultivation of Planctomycetes and their phenomic and genomic characterization uncovers novel biology.</title>
        <authorList>
            <person name="Wiegand S."/>
            <person name="Jogler M."/>
            <person name="Boedeker C."/>
            <person name="Pinto D."/>
            <person name="Vollmers J."/>
            <person name="Rivas-Marin E."/>
            <person name="Kohn T."/>
            <person name="Peeters S.H."/>
            <person name="Heuer A."/>
            <person name="Rast P."/>
            <person name="Oberbeckmann S."/>
            <person name="Bunk B."/>
            <person name="Jeske O."/>
            <person name="Meyerdierks A."/>
            <person name="Storesund J.E."/>
            <person name="Kallscheuer N."/>
            <person name="Luecker S."/>
            <person name="Lage O.M."/>
            <person name="Pohl T."/>
            <person name="Merkel B.J."/>
            <person name="Hornburger P."/>
            <person name="Mueller R.-W."/>
            <person name="Bruemmer F."/>
            <person name="Labrenz M."/>
            <person name="Spormann A.M."/>
            <person name="Op den Camp H."/>
            <person name="Overmann J."/>
            <person name="Amann R."/>
            <person name="Jetten M.S.M."/>
            <person name="Mascher T."/>
            <person name="Medema M.H."/>
            <person name="Devos D.P."/>
            <person name="Kaster A.-K."/>
            <person name="Ovreas L."/>
            <person name="Rohde M."/>
            <person name="Galperin M.Y."/>
            <person name="Jogler C."/>
        </authorList>
    </citation>
    <scope>NUCLEOTIDE SEQUENCE [LARGE SCALE GENOMIC DNA]</scope>
    <source>
        <strain evidence="1 2">TBK1r</strain>
    </source>
</reference>
<dbReference type="EMBL" id="CP036432">
    <property type="protein sequence ID" value="QDV87337.1"/>
    <property type="molecule type" value="Genomic_DNA"/>
</dbReference>
<evidence type="ECO:0000313" key="2">
    <source>
        <dbReference type="Proteomes" id="UP000318081"/>
    </source>
</evidence>
<protein>
    <submittedName>
        <fullName evidence="1">Uncharacterized protein</fullName>
    </submittedName>
</protein>
<name>A0ABX5XZ71_9BACT</name>
<accession>A0ABX5XZ71</accession>
<sequence>MIIEVDDRPRRPGHRNRNPTYMLSKMDRIASFTLVAVLPLCVIANGSAEDSMPISVTQFGRANVIGYLGHPLGTVVRVTGVCVDGNVTHARIDANKILLEVRAVNGTVLKRPVRFDHPYVRDRSSLPKPDTRFDYFVHEHGAFSGLVEIPANVDSSQRVAANDGFYYHPALTIHSKNGHDRPLEPANPTQRVLDKIQKMGMPPISDSPTDG</sequence>
<keyword evidence="2" id="KW-1185">Reference proteome</keyword>